<dbReference type="Proteomes" id="UP000638648">
    <property type="component" value="Unassembled WGS sequence"/>
</dbReference>
<dbReference type="PANTHER" id="PTHR30365">
    <property type="entry name" value="CYTOCHROME D UBIQUINOL OXIDASE"/>
    <property type="match status" value="1"/>
</dbReference>
<dbReference type="GO" id="GO:0070069">
    <property type="term" value="C:cytochrome complex"/>
    <property type="evidence" value="ECO:0007669"/>
    <property type="project" value="UniProtKB-UniRule"/>
</dbReference>
<feature type="transmembrane region" description="Helical" evidence="12">
    <location>
        <begin position="219"/>
        <end position="241"/>
    </location>
</feature>
<feature type="transmembrane region" description="Helical" evidence="12">
    <location>
        <begin position="92"/>
        <end position="115"/>
    </location>
</feature>
<feature type="transmembrane region" description="Helical" evidence="12">
    <location>
        <begin position="53"/>
        <end position="72"/>
    </location>
</feature>
<feature type="transmembrane region" description="Helical" evidence="12">
    <location>
        <begin position="332"/>
        <end position="353"/>
    </location>
</feature>
<evidence type="ECO:0000256" key="8">
    <source>
        <dbReference type="ARBA" id="ARBA00022982"/>
    </source>
</evidence>
<feature type="transmembrane region" description="Helical" evidence="12">
    <location>
        <begin position="186"/>
        <end position="207"/>
    </location>
</feature>
<dbReference type="GO" id="GO:0019646">
    <property type="term" value="P:aerobic electron transport chain"/>
    <property type="evidence" value="ECO:0007669"/>
    <property type="project" value="InterPro"/>
</dbReference>
<reference evidence="13" key="1">
    <citation type="submission" date="2020-10" db="EMBL/GenBank/DDBJ databases">
        <title>Sequencing the genomes of 1000 actinobacteria strains.</title>
        <authorList>
            <person name="Klenk H.-P."/>
        </authorList>
    </citation>
    <scope>NUCLEOTIDE SEQUENCE</scope>
    <source>
        <strain evidence="13">DSM 45354</strain>
    </source>
</reference>
<keyword evidence="11 12" id="KW-0472">Membrane</keyword>
<protein>
    <submittedName>
        <fullName evidence="13">Cytochrome d ubiquinol oxidase subunit I</fullName>
        <ecNumber evidence="13">1.10.3.-</ecNumber>
    </submittedName>
</protein>
<evidence type="ECO:0000256" key="6">
    <source>
        <dbReference type="ARBA" id="ARBA00022692"/>
    </source>
</evidence>
<feature type="transmembrane region" description="Helical" evidence="12">
    <location>
        <begin position="20"/>
        <end position="41"/>
    </location>
</feature>
<keyword evidence="6 12" id="KW-0812">Transmembrane</keyword>
<keyword evidence="8 12" id="KW-0249">Electron transport</keyword>
<evidence type="ECO:0000256" key="10">
    <source>
        <dbReference type="ARBA" id="ARBA00023004"/>
    </source>
</evidence>
<dbReference type="Pfam" id="PF01654">
    <property type="entry name" value="Cyt_bd_oxida_I"/>
    <property type="match status" value="1"/>
</dbReference>
<name>A0A927R8H6_9ACTN</name>
<comment type="subcellular location">
    <subcellularLocation>
        <location evidence="1">Cell membrane</location>
        <topology evidence="1">Multi-pass membrane protein</topology>
    </subcellularLocation>
</comment>
<gene>
    <name evidence="13" type="ORF">HEB94_003585</name>
</gene>
<organism evidence="13 14">
    <name type="scientific">Actinopolymorpha pittospori</name>
    <dbReference type="NCBI Taxonomy" id="648752"/>
    <lineage>
        <taxon>Bacteria</taxon>
        <taxon>Bacillati</taxon>
        <taxon>Actinomycetota</taxon>
        <taxon>Actinomycetes</taxon>
        <taxon>Propionibacteriales</taxon>
        <taxon>Actinopolymorphaceae</taxon>
        <taxon>Actinopolymorpha</taxon>
    </lineage>
</organism>
<dbReference type="AlphaFoldDB" id="A0A927R8H6"/>
<feature type="transmembrane region" description="Helical" evidence="12">
    <location>
        <begin position="127"/>
        <end position="150"/>
    </location>
</feature>
<accession>A0A927R8H6</accession>
<dbReference type="PIRSF" id="PIRSF006446">
    <property type="entry name" value="Cyt_quinol_oxidase_1"/>
    <property type="match status" value="1"/>
</dbReference>
<feature type="transmembrane region" description="Helical" evidence="12">
    <location>
        <begin position="365"/>
        <end position="386"/>
    </location>
</feature>
<proteinExistence type="inferred from homology"/>
<keyword evidence="4 12" id="KW-1003">Cell membrane</keyword>
<keyword evidence="3 12" id="KW-0813">Transport</keyword>
<evidence type="ECO:0000256" key="12">
    <source>
        <dbReference type="PIRNR" id="PIRNR006446"/>
    </source>
</evidence>
<keyword evidence="7 12" id="KW-0479">Metal-binding</keyword>
<evidence type="ECO:0000313" key="13">
    <source>
        <dbReference type="EMBL" id="MBE1606737.1"/>
    </source>
</evidence>
<dbReference type="EC" id="1.10.3.-" evidence="13"/>
<dbReference type="RefSeq" id="WP_192750813.1">
    <property type="nucleotide sequence ID" value="NZ_BAABJL010000109.1"/>
</dbReference>
<evidence type="ECO:0000256" key="11">
    <source>
        <dbReference type="ARBA" id="ARBA00023136"/>
    </source>
</evidence>
<keyword evidence="10 12" id="KW-0408">Iron</keyword>
<dbReference type="GO" id="GO:0016682">
    <property type="term" value="F:oxidoreductase activity, acting on diphenols and related substances as donors, oxygen as acceptor"/>
    <property type="evidence" value="ECO:0007669"/>
    <property type="project" value="TreeGrafter"/>
</dbReference>
<dbReference type="GO" id="GO:0005886">
    <property type="term" value="C:plasma membrane"/>
    <property type="evidence" value="ECO:0007669"/>
    <property type="project" value="UniProtKB-SubCell"/>
</dbReference>
<comment type="caution">
    <text evidence="13">The sequence shown here is derived from an EMBL/GenBank/DDBJ whole genome shotgun (WGS) entry which is preliminary data.</text>
</comment>
<comment type="similarity">
    <text evidence="2 12">Belongs to the cytochrome ubiquinol oxidase subunit 1 family.</text>
</comment>
<feature type="transmembrane region" description="Helical" evidence="12">
    <location>
        <begin position="415"/>
        <end position="438"/>
    </location>
</feature>
<keyword evidence="13" id="KW-0560">Oxidoreductase</keyword>
<keyword evidence="14" id="KW-1185">Reference proteome</keyword>
<evidence type="ECO:0000256" key="1">
    <source>
        <dbReference type="ARBA" id="ARBA00004651"/>
    </source>
</evidence>
<dbReference type="EMBL" id="JADBEM010000001">
    <property type="protein sequence ID" value="MBE1606737.1"/>
    <property type="molecule type" value="Genomic_DNA"/>
</dbReference>
<sequence length="464" mass="50143">MVALDLARWQFGITTVFHFLFVPLTIGLPFLVAGFQTAWLATRHDRWLGLTKFFGTLFLVAFAMGVATGIVLEFQFGMNWSAYSRLVGEVFGVPLALEGLLAFFLQSTFLGLWVFGWERLPKYLHLGCMWVVALASAFSAYFVLAANAWMQWPVGYHFDDETGRAELTDLGAVLTNKVLLANFPHVASACFLAAGSLVAAVALWQLCRHPDRDRAAFRSALKVGAVTTVVGGVALAVTGAVSTQTMTDTQPMKTAAAEALYWTARPAGFSLVTFGTLTDANEIASYRIPGVLSLFATGDLGGEVRGIDDLQREYEQRYGPGSYVPAVPVTYWAFRLMIGLGGLAVLAAAWALWWMRVDRPAPRPLIWAAIVLPALPALGNSAGWIFTEVGRQPWIVFGLMPTSAGVSPTIGTSTVALSLTLFTLLYAALSIVTVGLLVRYARAGLAPEGPQDEGEDEPEAGLVY</sequence>
<evidence type="ECO:0000256" key="2">
    <source>
        <dbReference type="ARBA" id="ARBA00009819"/>
    </source>
</evidence>
<keyword evidence="9 12" id="KW-1133">Transmembrane helix</keyword>
<evidence type="ECO:0000313" key="14">
    <source>
        <dbReference type="Proteomes" id="UP000638648"/>
    </source>
</evidence>
<evidence type="ECO:0000256" key="5">
    <source>
        <dbReference type="ARBA" id="ARBA00022617"/>
    </source>
</evidence>
<keyword evidence="5 12" id="KW-0349">Heme</keyword>
<dbReference type="GO" id="GO:0009055">
    <property type="term" value="F:electron transfer activity"/>
    <property type="evidence" value="ECO:0007669"/>
    <property type="project" value="UniProtKB-UniRule"/>
</dbReference>
<evidence type="ECO:0000256" key="9">
    <source>
        <dbReference type="ARBA" id="ARBA00022989"/>
    </source>
</evidence>
<dbReference type="InterPro" id="IPR002585">
    <property type="entry name" value="Cyt-d_ubiquinol_oxidase_su_1"/>
</dbReference>
<evidence type="ECO:0000256" key="4">
    <source>
        <dbReference type="ARBA" id="ARBA00022475"/>
    </source>
</evidence>
<evidence type="ECO:0000256" key="3">
    <source>
        <dbReference type="ARBA" id="ARBA00022448"/>
    </source>
</evidence>
<dbReference type="GO" id="GO:0020037">
    <property type="term" value="F:heme binding"/>
    <property type="evidence" value="ECO:0007669"/>
    <property type="project" value="TreeGrafter"/>
</dbReference>
<evidence type="ECO:0000256" key="7">
    <source>
        <dbReference type="ARBA" id="ARBA00022723"/>
    </source>
</evidence>
<dbReference type="GO" id="GO:0046872">
    <property type="term" value="F:metal ion binding"/>
    <property type="evidence" value="ECO:0007669"/>
    <property type="project" value="UniProtKB-UniRule"/>
</dbReference>
<dbReference type="PANTHER" id="PTHR30365:SF15">
    <property type="entry name" value="CYTOCHROME BD UBIQUINOL OXIDASE SUBUNIT 1"/>
    <property type="match status" value="1"/>
</dbReference>